<keyword evidence="2" id="KW-1185">Reference proteome</keyword>
<dbReference type="PANTHER" id="PTHR35446">
    <property type="entry name" value="SI:CH211-175M2.5"/>
    <property type="match status" value="1"/>
</dbReference>
<evidence type="ECO:0000313" key="1">
    <source>
        <dbReference type="EMBL" id="MCK2221981.1"/>
    </source>
</evidence>
<organism evidence="1 2">
    <name type="scientific">Actinomadura luzonensis</name>
    <dbReference type="NCBI Taxonomy" id="2805427"/>
    <lineage>
        <taxon>Bacteria</taxon>
        <taxon>Bacillati</taxon>
        <taxon>Actinomycetota</taxon>
        <taxon>Actinomycetes</taxon>
        <taxon>Streptosporangiales</taxon>
        <taxon>Thermomonosporaceae</taxon>
        <taxon>Actinomadura</taxon>
    </lineage>
</organism>
<dbReference type="EMBL" id="JAKRKC020000003">
    <property type="protein sequence ID" value="MCK2221981.1"/>
    <property type="molecule type" value="Genomic_DNA"/>
</dbReference>
<dbReference type="RefSeq" id="WP_242380104.1">
    <property type="nucleotide sequence ID" value="NZ_JAKRKC020000003.1"/>
</dbReference>
<protein>
    <recommendedName>
        <fullName evidence="3">Carboxymuconolactone decarboxylase family protein</fullName>
    </recommendedName>
</protein>
<dbReference type="Gene3D" id="1.20.1290.10">
    <property type="entry name" value="AhpD-like"/>
    <property type="match status" value="1"/>
</dbReference>
<sequence>MDNFLPEPELTDAAARLYDEDLADNGYVMNLSRLWAYQPDTLAGLFELVGGVAEGGGLTPRQRAVLVAACASTLGDSYCSLAWGARLAKAAGEEAAAGVLRGDDSGLEAAERVMAAWARKVARDPNGTGPADVRELRAAGFDDRQVFAMTAFVALRLAFSTVNDALGALPDAELRAAAPPLVRAAVTYGRPPATTA</sequence>
<dbReference type="SUPFAM" id="SSF69118">
    <property type="entry name" value="AhpD-like"/>
    <property type="match status" value="1"/>
</dbReference>
<proteinExistence type="predicted"/>
<comment type="caution">
    <text evidence="1">The sequence shown here is derived from an EMBL/GenBank/DDBJ whole genome shotgun (WGS) entry which is preliminary data.</text>
</comment>
<gene>
    <name evidence="1" type="ORF">MF672_050460</name>
</gene>
<reference evidence="1 2" key="1">
    <citation type="submission" date="2022-04" db="EMBL/GenBank/DDBJ databases">
        <title>Genome draft of Actinomadura sp. ATCC 31491.</title>
        <authorList>
            <person name="Shi X."/>
            <person name="Du Y."/>
        </authorList>
    </citation>
    <scope>NUCLEOTIDE SEQUENCE [LARGE SCALE GENOMIC DNA]</scope>
    <source>
        <strain evidence="1 2">ATCC 31491</strain>
    </source>
</reference>
<dbReference type="InterPro" id="IPR029032">
    <property type="entry name" value="AhpD-like"/>
</dbReference>
<accession>A0ABT0GBJ1</accession>
<name>A0ABT0GBJ1_9ACTN</name>
<dbReference type="PANTHER" id="PTHR35446:SF2">
    <property type="entry name" value="CARBOXYMUCONOLACTONE DECARBOXYLASE-LIKE DOMAIN-CONTAINING PROTEIN"/>
    <property type="match status" value="1"/>
</dbReference>
<dbReference type="Proteomes" id="UP001317259">
    <property type="component" value="Unassembled WGS sequence"/>
</dbReference>
<evidence type="ECO:0008006" key="3">
    <source>
        <dbReference type="Google" id="ProtNLM"/>
    </source>
</evidence>
<evidence type="ECO:0000313" key="2">
    <source>
        <dbReference type="Proteomes" id="UP001317259"/>
    </source>
</evidence>